<reference evidence="3 4" key="1">
    <citation type="submission" date="2017-04" db="EMBL/GenBank/DDBJ databases">
        <authorList>
            <person name="Afonso C.L."/>
            <person name="Miller P.J."/>
            <person name="Scott M.A."/>
            <person name="Spackman E."/>
            <person name="Goraichik I."/>
            <person name="Dimitrov K.M."/>
            <person name="Suarez D.L."/>
            <person name="Swayne D.E."/>
        </authorList>
    </citation>
    <scope>NUCLEOTIDE SEQUENCE [LARGE SCALE GENOMIC DNA]</scope>
    <source>
        <strain evidence="3 4">DSM 3385</strain>
    </source>
</reference>
<dbReference type="STRING" id="1121400.SAMN02746065_103190"/>
<feature type="region of interest" description="Disordered" evidence="1">
    <location>
        <begin position="143"/>
        <end position="164"/>
    </location>
</feature>
<name>A0A1W1ZTY7_9BACT</name>
<protein>
    <submittedName>
        <fullName evidence="3">LysM domain-containing protein</fullName>
    </submittedName>
</protein>
<dbReference type="RefSeq" id="WP_084067157.1">
    <property type="nucleotide sequence ID" value="NZ_FWXY01000003.1"/>
</dbReference>
<dbReference type="AlphaFoldDB" id="A0A1W1ZTY7"/>
<evidence type="ECO:0000256" key="1">
    <source>
        <dbReference type="SAM" id="MobiDB-lite"/>
    </source>
</evidence>
<dbReference type="OrthoDB" id="5469006at2"/>
<sequence length="417" mass="47141">MKRSGRLLVILFFTGMILCPDRCRPDTRILKTAYKTYTVGTWKGMNFLCEPYQVQKNDWIYKIFKKKGNLSKMDLPLFMTIFKHLNPHISNPNDISPGQQISIPLKKLAPNDMASRSKRNFVVPILQMSELSKKININKFPLPPQVKTPHPTQSPPEPILPAMQSHLNTPTRNMKKIEQYAAMIQGKLINKGTYYLPGPRQKDIPLNLNTTPIIQLKNNSKIVLLPHDFPQADFLKSLKGIWPNITFMDMDAVGKKVADPPIVSTIPKDRPSALAMFAQKSKFDLIPYETTLPLADGINITVKAHRIPRDHQPDLLIVLGSIYGKALTLLKNQGFRILSILPGDRMEAMGKKLFDALGVSTVVNPVFMNRTSRRSIPIPGLFVGDGKNLFITSQKLNLAIQHFLAKNRIIMLQVHEN</sequence>
<evidence type="ECO:0000313" key="3">
    <source>
        <dbReference type="EMBL" id="SMC51919.1"/>
    </source>
</evidence>
<dbReference type="Gene3D" id="3.10.350.10">
    <property type="entry name" value="LysM domain"/>
    <property type="match status" value="1"/>
</dbReference>
<organism evidence="3 4">
    <name type="scientific">Desulfocicer vacuolatum DSM 3385</name>
    <dbReference type="NCBI Taxonomy" id="1121400"/>
    <lineage>
        <taxon>Bacteria</taxon>
        <taxon>Pseudomonadati</taxon>
        <taxon>Thermodesulfobacteriota</taxon>
        <taxon>Desulfobacteria</taxon>
        <taxon>Desulfobacterales</taxon>
        <taxon>Desulfobacteraceae</taxon>
        <taxon>Desulfocicer</taxon>
    </lineage>
</organism>
<dbReference type="PROSITE" id="PS51782">
    <property type="entry name" value="LYSM"/>
    <property type="match status" value="1"/>
</dbReference>
<dbReference type="EMBL" id="FWXY01000003">
    <property type="protein sequence ID" value="SMC51919.1"/>
    <property type="molecule type" value="Genomic_DNA"/>
</dbReference>
<gene>
    <name evidence="3" type="ORF">SAMN02746065_103190</name>
</gene>
<dbReference type="Proteomes" id="UP000192418">
    <property type="component" value="Unassembled WGS sequence"/>
</dbReference>
<keyword evidence="4" id="KW-1185">Reference proteome</keyword>
<evidence type="ECO:0000259" key="2">
    <source>
        <dbReference type="PROSITE" id="PS51782"/>
    </source>
</evidence>
<feature type="domain" description="LysM" evidence="2">
    <location>
        <begin position="50"/>
        <end position="103"/>
    </location>
</feature>
<dbReference type="InterPro" id="IPR036779">
    <property type="entry name" value="LysM_dom_sf"/>
</dbReference>
<feature type="compositionally biased region" description="Pro residues" evidence="1">
    <location>
        <begin position="143"/>
        <end position="159"/>
    </location>
</feature>
<proteinExistence type="predicted"/>
<accession>A0A1W1ZTY7</accession>
<dbReference type="InterPro" id="IPR018392">
    <property type="entry name" value="LysM"/>
</dbReference>
<evidence type="ECO:0000313" key="4">
    <source>
        <dbReference type="Proteomes" id="UP000192418"/>
    </source>
</evidence>